<feature type="transmembrane region" description="Helical" evidence="2">
    <location>
        <begin position="163"/>
        <end position="190"/>
    </location>
</feature>
<dbReference type="PATRIC" id="fig|453.4.peg.624"/>
<accession>A0A0W0U5D1</accession>
<keyword evidence="2" id="KW-1133">Transmembrane helix</keyword>
<evidence type="ECO:0000256" key="1">
    <source>
        <dbReference type="NCBIfam" id="TIGR00697"/>
    </source>
</evidence>
<dbReference type="Proteomes" id="UP000251942">
    <property type="component" value="Unassembled WGS sequence"/>
</dbReference>
<keyword evidence="5" id="KW-1185">Reference proteome</keyword>
<keyword evidence="2" id="KW-0472">Membrane</keyword>
<evidence type="ECO:0000313" key="3">
    <source>
        <dbReference type="EMBL" id="KTD02959.1"/>
    </source>
</evidence>
<proteinExistence type="predicted"/>
<dbReference type="AlphaFoldDB" id="A0A0W0U5D1"/>
<dbReference type="InterPro" id="IPR003744">
    <property type="entry name" value="YhhQ"/>
</dbReference>
<dbReference type="EMBL" id="LNYB01000018">
    <property type="protein sequence ID" value="KTD02959.1"/>
    <property type="molecule type" value="Genomic_DNA"/>
</dbReference>
<evidence type="ECO:0000313" key="5">
    <source>
        <dbReference type="Proteomes" id="UP000054698"/>
    </source>
</evidence>
<feature type="transmembrane region" description="Helical" evidence="2">
    <location>
        <begin position="196"/>
        <end position="225"/>
    </location>
</feature>
<reference evidence="3 5" key="1">
    <citation type="submission" date="2015-11" db="EMBL/GenBank/DDBJ databases">
        <title>Genomic analysis of 38 Legionella species identifies large and diverse effector repertoires.</title>
        <authorList>
            <person name="Burstein D."/>
            <person name="Amaro F."/>
            <person name="Zusman T."/>
            <person name="Lifshitz Z."/>
            <person name="Cohen O."/>
            <person name="Gilbert J.A."/>
            <person name="Pupko T."/>
            <person name="Shuman H.A."/>
            <person name="Segal G."/>
        </authorList>
    </citation>
    <scope>NUCLEOTIDE SEQUENCE [LARGE SCALE GENOMIC DNA]</scope>
    <source>
        <strain evidence="3 5">WO-44C</strain>
    </source>
</reference>
<dbReference type="PANTHER" id="PTHR34300:SF2">
    <property type="entry name" value="QUEUOSINE PRECURSOR TRANSPORTER-RELATED"/>
    <property type="match status" value="1"/>
</dbReference>
<evidence type="ECO:0000256" key="2">
    <source>
        <dbReference type="SAM" id="Phobius"/>
    </source>
</evidence>
<protein>
    <recommendedName>
        <fullName evidence="1">Queuosine precursor transporter</fullName>
    </recommendedName>
</protein>
<reference evidence="4 6" key="2">
    <citation type="submission" date="2018-06" db="EMBL/GenBank/DDBJ databases">
        <authorList>
            <consortium name="Pathogen Informatics"/>
            <person name="Doyle S."/>
        </authorList>
    </citation>
    <scope>NUCLEOTIDE SEQUENCE [LARGE SCALE GENOMIC DNA]</scope>
    <source>
        <strain evidence="4 6">NCTC12022</strain>
    </source>
</reference>
<name>A0A0W0U5D1_9GAMM</name>
<feature type="transmembrane region" description="Helical" evidence="2">
    <location>
        <begin position="86"/>
        <end position="108"/>
    </location>
</feature>
<dbReference type="Pfam" id="PF02592">
    <property type="entry name" value="Vut_1"/>
    <property type="match status" value="1"/>
</dbReference>
<feature type="transmembrane region" description="Helical" evidence="2">
    <location>
        <begin position="128"/>
        <end position="151"/>
    </location>
</feature>
<dbReference type="STRING" id="453.Lfee_0575"/>
<keyword evidence="2" id="KW-0812">Transmembrane</keyword>
<dbReference type="PANTHER" id="PTHR34300">
    <property type="entry name" value="QUEUOSINE PRECURSOR TRANSPORTER-RELATED"/>
    <property type="match status" value="1"/>
</dbReference>
<organism evidence="3 5">
    <name type="scientific">Legionella feeleii</name>
    <dbReference type="NCBI Taxonomy" id="453"/>
    <lineage>
        <taxon>Bacteria</taxon>
        <taxon>Pseudomonadati</taxon>
        <taxon>Pseudomonadota</taxon>
        <taxon>Gammaproteobacteria</taxon>
        <taxon>Legionellales</taxon>
        <taxon>Legionellaceae</taxon>
        <taxon>Legionella</taxon>
    </lineage>
</organism>
<dbReference type="Proteomes" id="UP000054698">
    <property type="component" value="Unassembled WGS sequence"/>
</dbReference>
<gene>
    <name evidence="3" type="ORF">Lfee_0575</name>
    <name evidence="4" type="ORF">NCTC12022_03155</name>
</gene>
<dbReference type="OrthoDB" id="9805479at2"/>
<dbReference type="RefSeq" id="WP_058443794.1">
    <property type="nucleotide sequence ID" value="NZ_CAAAHT010000028.1"/>
</dbReference>
<dbReference type="EMBL" id="UASS01000038">
    <property type="protein sequence ID" value="SPX62396.1"/>
    <property type="molecule type" value="Genomic_DNA"/>
</dbReference>
<feature type="transmembrane region" description="Helical" evidence="2">
    <location>
        <begin position="30"/>
        <end position="55"/>
    </location>
</feature>
<sequence>MSSVLEKLENKILPTNQISEYKTNFRYIRIIAMIYLTFLLAATVVAYKIVIVGYIPEPGSTLIYTCSFFLSNVYTEVYGVKLSKKLVWESIGCGYLFALLLTGINLLPTPDYWDNTDIYNAYNTVLSHVLRFTNAGVIGYLISSFLNVYLIGRWKYKMKGKLFWLRSLLASSISEGAATFIAGLITFVGLMPTKKIVLLMLSALTFKIVYGFIVVWPASLLAYLLKKKEQILWESYNCN</sequence>
<evidence type="ECO:0000313" key="6">
    <source>
        <dbReference type="Proteomes" id="UP000251942"/>
    </source>
</evidence>
<evidence type="ECO:0000313" key="4">
    <source>
        <dbReference type="EMBL" id="SPX62396.1"/>
    </source>
</evidence>
<dbReference type="NCBIfam" id="TIGR00697">
    <property type="entry name" value="queuosine precursor transporter"/>
    <property type="match status" value="1"/>
</dbReference>
<feature type="transmembrane region" description="Helical" evidence="2">
    <location>
        <begin position="61"/>
        <end position="79"/>
    </location>
</feature>